<dbReference type="RefSeq" id="WP_317975669.1">
    <property type="nucleotide sequence ID" value="NZ_BTFW01000001.1"/>
</dbReference>
<evidence type="ECO:0000313" key="4">
    <source>
        <dbReference type="EMBL" id="GMM62048.1"/>
    </source>
</evidence>
<sequence>MTFKITIPEDPTDAHRNAVLAPLRSYNIAQAGDPRIRPVAILLTDKLGEHVGGLWGKCAYDWLFVELLAVPENLRGKGCGKALMAQAENIARANGCIGLWLDTYEFQARGFYEKLGFEVFGTLDDHPIGQKRFFLRKRLSKGPIPVS</sequence>
<evidence type="ECO:0000259" key="3">
    <source>
        <dbReference type="PROSITE" id="PS51186"/>
    </source>
</evidence>
<dbReference type="EMBL" id="BTFW01000001">
    <property type="protein sequence ID" value="GMM62048.1"/>
    <property type="molecule type" value="Genomic_DNA"/>
</dbReference>
<dbReference type="Proteomes" id="UP001187221">
    <property type="component" value="Unassembled WGS sequence"/>
</dbReference>
<keyword evidence="2" id="KW-0012">Acyltransferase</keyword>
<evidence type="ECO:0000256" key="2">
    <source>
        <dbReference type="ARBA" id="ARBA00023315"/>
    </source>
</evidence>
<comment type="caution">
    <text evidence="4">The sequence shown here is derived from an EMBL/GenBank/DDBJ whole genome shotgun (WGS) entry which is preliminary data.</text>
</comment>
<organism evidence="4 5">
    <name type="scientific">Novosphingobium pituita</name>
    <dbReference type="NCBI Taxonomy" id="3056842"/>
    <lineage>
        <taxon>Bacteria</taxon>
        <taxon>Pseudomonadati</taxon>
        <taxon>Pseudomonadota</taxon>
        <taxon>Alphaproteobacteria</taxon>
        <taxon>Sphingomonadales</taxon>
        <taxon>Sphingomonadaceae</taxon>
        <taxon>Novosphingobium</taxon>
    </lineage>
</organism>
<dbReference type="PANTHER" id="PTHR43420">
    <property type="entry name" value="ACETYLTRANSFERASE"/>
    <property type="match status" value="1"/>
</dbReference>
<keyword evidence="1" id="KW-0808">Transferase</keyword>
<dbReference type="SUPFAM" id="SSF55729">
    <property type="entry name" value="Acyl-CoA N-acyltransferases (Nat)"/>
    <property type="match status" value="1"/>
</dbReference>
<keyword evidence="5" id="KW-1185">Reference proteome</keyword>
<dbReference type="InterPro" id="IPR016181">
    <property type="entry name" value="Acyl_CoA_acyltransferase"/>
</dbReference>
<protein>
    <submittedName>
        <fullName evidence="4">GNAT family N-acetyltransferase</fullName>
    </submittedName>
</protein>
<dbReference type="InterPro" id="IPR050680">
    <property type="entry name" value="YpeA/RimI_acetyltransf"/>
</dbReference>
<dbReference type="InterPro" id="IPR000182">
    <property type="entry name" value="GNAT_dom"/>
</dbReference>
<evidence type="ECO:0000256" key="1">
    <source>
        <dbReference type="ARBA" id="ARBA00022679"/>
    </source>
</evidence>
<dbReference type="CDD" id="cd04301">
    <property type="entry name" value="NAT_SF"/>
    <property type="match status" value="1"/>
</dbReference>
<dbReference type="PROSITE" id="PS51186">
    <property type="entry name" value="GNAT"/>
    <property type="match status" value="1"/>
</dbReference>
<feature type="domain" description="N-acetyltransferase" evidence="3">
    <location>
        <begin position="1"/>
        <end position="140"/>
    </location>
</feature>
<evidence type="ECO:0000313" key="5">
    <source>
        <dbReference type="Proteomes" id="UP001187221"/>
    </source>
</evidence>
<name>A0ABQ6P9Y7_9SPHN</name>
<accession>A0ABQ6P9Y7</accession>
<proteinExistence type="predicted"/>
<reference evidence="4 5" key="1">
    <citation type="submission" date="2023-06" db="EMBL/GenBank/DDBJ databases">
        <title>Draft genome sequence of Novosphingobium sp. strain IK01.</title>
        <authorList>
            <person name="Hatamoto M."/>
            <person name="Ikarashi T."/>
            <person name="Yamaguchi T."/>
        </authorList>
    </citation>
    <scope>NUCLEOTIDE SEQUENCE [LARGE SCALE GENOMIC DNA]</scope>
    <source>
        <strain evidence="4 5">IK01</strain>
    </source>
</reference>
<dbReference type="Pfam" id="PF00583">
    <property type="entry name" value="Acetyltransf_1"/>
    <property type="match status" value="1"/>
</dbReference>
<gene>
    <name evidence="4" type="ORF">NUTIK01_28250</name>
</gene>
<dbReference type="Gene3D" id="3.40.630.30">
    <property type="match status" value="1"/>
</dbReference>